<gene>
    <name evidence="2" type="ORF">SAMN05877753_11134</name>
</gene>
<keyword evidence="3" id="KW-1185">Reference proteome</keyword>
<organism evidence="2 3">
    <name type="scientific">Bacillus oleivorans</name>
    <dbReference type="NCBI Taxonomy" id="1448271"/>
    <lineage>
        <taxon>Bacteria</taxon>
        <taxon>Bacillati</taxon>
        <taxon>Bacillota</taxon>
        <taxon>Bacilli</taxon>
        <taxon>Bacillales</taxon>
        <taxon>Bacillaceae</taxon>
        <taxon>Bacillus</taxon>
    </lineage>
</organism>
<keyword evidence="1" id="KW-1133">Transmembrane helix</keyword>
<evidence type="ECO:0000313" key="2">
    <source>
        <dbReference type="EMBL" id="SNX75151.1"/>
    </source>
</evidence>
<dbReference type="RefSeq" id="WP_097160305.1">
    <property type="nucleotide sequence ID" value="NZ_JBEPMQ010000014.1"/>
</dbReference>
<reference evidence="2 3" key="1">
    <citation type="submission" date="2017-08" db="EMBL/GenBank/DDBJ databases">
        <authorList>
            <person name="de Groot N.N."/>
        </authorList>
    </citation>
    <scope>NUCLEOTIDE SEQUENCE [LARGE SCALE GENOMIC DNA]</scope>
    <source>
        <strain evidence="2 3">JC228</strain>
    </source>
</reference>
<dbReference type="EMBL" id="OAOP01000011">
    <property type="protein sequence ID" value="SNX75151.1"/>
    <property type="molecule type" value="Genomic_DNA"/>
</dbReference>
<protein>
    <submittedName>
        <fullName evidence="2">Uncharacterized protein DUF3139</fullName>
    </submittedName>
</protein>
<keyword evidence="1" id="KW-0472">Membrane</keyword>
<evidence type="ECO:0000256" key="1">
    <source>
        <dbReference type="SAM" id="Phobius"/>
    </source>
</evidence>
<dbReference type="AlphaFoldDB" id="A0A285D5R0"/>
<name>A0A285D5R0_9BACI</name>
<proteinExistence type="predicted"/>
<keyword evidence="1" id="KW-0812">Transmembrane</keyword>
<feature type="transmembrane region" description="Helical" evidence="1">
    <location>
        <begin position="18"/>
        <end position="37"/>
    </location>
</feature>
<dbReference type="Proteomes" id="UP000219546">
    <property type="component" value="Unassembled WGS sequence"/>
</dbReference>
<evidence type="ECO:0000313" key="3">
    <source>
        <dbReference type="Proteomes" id="UP000219546"/>
    </source>
</evidence>
<sequence>MPAIDGYLTKREKRNRRILFGLFVIILLVIGGFIYYLKFGSPIERYQTIERIKEHLEAEGRLSQVKEISCKLDKKQMDFECNVTFDGEPNIGNWHFITTDGTVGTYD</sequence>
<accession>A0A285D5R0</accession>